<dbReference type="Proteomes" id="UP001059971">
    <property type="component" value="Chromosome 1"/>
</dbReference>
<organism evidence="2 3">
    <name type="scientific">Sphingomonas bisphenolicum</name>
    <dbReference type="NCBI Taxonomy" id="296544"/>
    <lineage>
        <taxon>Bacteria</taxon>
        <taxon>Pseudomonadati</taxon>
        <taxon>Pseudomonadota</taxon>
        <taxon>Alphaproteobacteria</taxon>
        <taxon>Sphingomonadales</taxon>
        <taxon>Sphingomonadaceae</taxon>
        <taxon>Sphingomonas</taxon>
    </lineage>
</organism>
<gene>
    <name evidence="2" type="ORF">SBA_ch1_31710</name>
</gene>
<sequence>MKALENLTQEGARLVDELVDRHGVSREAAATLLQAMAAGGGNQAQFNHAELGGLGQWSRGGMLMIGDMFNHCLQARVAALAEDLATALQADVSALTRITASDMSASRESGRWPVALGNPASSGSQNDMHYAVFPAMHRLAIERGGQITLYDTADHQIIGFGQQQGDGQSLTLTTQYGLVRVDSLAVVSTDGRSIGELAPDEGGPSRNGTAVAGVHAKPRAAAAEPDGGIVATIEALAGLHAKGILTDDEFSAKKADLLSRL</sequence>
<evidence type="ECO:0000259" key="1">
    <source>
        <dbReference type="Pfam" id="PF09851"/>
    </source>
</evidence>
<evidence type="ECO:0000313" key="3">
    <source>
        <dbReference type="Proteomes" id="UP001059971"/>
    </source>
</evidence>
<dbReference type="RefSeq" id="WP_261935136.1">
    <property type="nucleotide sequence ID" value="NZ_AP018817.1"/>
</dbReference>
<dbReference type="EMBL" id="AP018817">
    <property type="protein sequence ID" value="BBF70971.1"/>
    <property type="molecule type" value="Genomic_DNA"/>
</dbReference>
<evidence type="ECO:0000313" key="2">
    <source>
        <dbReference type="EMBL" id="BBF70971.1"/>
    </source>
</evidence>
<dbReference type="Pfam" id="PF09851">
    <property type="entry name" value="SHOCT"/>
    <property type="match status" value="1"/>
</dbReference>
<feature type="domain" description="SHOCT" evidence="1">
    <location>
        <begin position="232"/>
        <end position="258"/>
    </location>
</feature>
<protein>
    <recommendedName>
        <fullName evidence="1">SHOCT domain-containing protein</fullName>
    </recommendedName>
</protein>
<keyword evidence="3" id="KW-1185">Reference proteome</keyword>
<dbReference type="InterPro" id="IPR018649">
    <property type="entry name" value="SHOCT"/>
</dbReference>
<proteinExistence type="predicted"/>
<accession>A0ABM7G7C8</accession>
<reference evidence="2" key="1">
    <citation type="submission" date="2018-07" db="EMBL/GenBank/DDBJ databases">
        <title>Complete genome sequence of Sphingomonas bisphenolicum strain AO1, a bisphenol A degradative bacterium isolated from Japanese farm field.</title>
        <authorList>
            <person name="Murakami M."/>
            <person name="Koh M."/>
            <person name="Koba S."/>
            <person name="Matsumura Y."/>
        </authorList>
    </citation>
    <scope>NUCLEOTIDE SEQUENCE</scope>
    <source>
        <strain evidence="2">AO1</strain>
    </source>
</reference>
<name>A0ABM7G7C8_9SPHN</name>